<organism evidence="1 2">
    <name type="scientific">Dentiscutata heterogama</name>
    <dbReference type="NCBI Taxonomy" id="1316150"/>
    <lineage>
        <taxon>Eukaryota</taxon>
        <taxon>Fungi</taxon>
        <taxon>Fungi incertae sedis</taxon>
        <taxon>Mucoromycota</taxon>
        <taxon>Glomeromycotina</taxon>
        <taxon>Glomeromycetes</taxon>
        <taxon>Diversisporales</taxon>
        <taxon>Gigasporaceae</taxon>
        <taxon>Dentiscutata</taxon>
    </lineage>
</organism>
<evidence type="ECO:0000313" key="1">
    <source>
        <dbReference type="EMBL" id="CAG8586978.1"/>
    </source>
</evidence>
<gene>
    <name evidence="1" type="ORF">DHETER_LOCUS6706</name>
</gene>
<dbReference type="Proteomes" id="UP000789702">
    <property type="component" value="Unassembled WGS sequence"/>
</dbReference>
<keyword evidence="2" id="KW-1185">Reference proteome</keyword>
<proteinExistence type="predicted"/>
<protein>
    <submittedName>
        <fullName evidence="1">623_t:CDS:1</fullName>
    </submittedName>
</protein>
<sequence length="272" mass="31220">MPKRTTLTEEQKNELCTYACWGLRVDESTISRILKTSEEQLGNGISNFKTKHHRAVIYPELDLALKEFVLIYQHRTVLTDALLVKKAKVLADSLEIPQGTLNFSSSWLYKFKNRNGIRLQQLQGEATSANMDSAHGRRYHYEFQEELSSPSCSDFCQTTNPVLNDIADALNALDLLDSMQVEEYLAISEENIVYEVLSNDQVITELVKTFRTNEPTNINLKDEDDSFEAPIVSTNTAIASLKTMRMFLLQQDCTEEYVNFVRRIEKFIKKTK</sequence>
<accession>A0ACA9MEB5</accession>
<feature type="non-terminal residue" evidence="1">
    <location>
        <position position="272"/>
    </location>
</feature>
<evidence type="ECO:0000313" key="2">
    <source>
        <dbReference type="Proteomes" id="UP000789702"/>
    </source>
</evidence>
<reference evidence="1" key="1">
    <citation type="submission" date="2021-06" db="EMBL/GenBank/DDBJ databases">
        <authorList>
            <person name="Kallberg Y."/>
            <person name="Tangrot J."/>
            <person name="Rosling A."/>
        </authorList>
    </citation>
    <scope>NUCLEOTIDE SEQUENCE</scope>
    <source>
        <strain evidence="1">IL203A</strain>
    </source>
</reference>
<comment type="caution">
    <text evidence="1">The sequence shown here is derived from an EMBL/GenBank/DDBJ whole genome shotgun (WGS) entry which is preliminary data.</text>
</comment>
<name>A0ACA9MEB5_9GLOM</name>
<dbReference type="EMBL" id="CAJVPU010008712">
    <property type="protein sequence ID" value="CAG8586978.1"/>
    <property type="molecule type" value="Genomic_DNA"/>
</dbReference>